<dbReference type="Gene3D" id="1.10.1200.10">
    <property type="entry name" value="ACP-like"/>
    <property type="match status" value="1"/>
</dbReference>
<dbReference type="CDD" id="cd19534">
    <property type="entry name" value="E_NRPS"/>
    <property type="match status" value="1"/>
</dbReference>
<dbReference type="GO" id="GO:0044550">
    <property type="term" value="P:secondary metabolite biosynthetic process"/>
    <property type="evidence" value="ECO:0007669"/>
    <property type="project" value="TreeGrafter"/>
</dbReference>
<protein>
    <submittedName>
        <fullName evidence="6">Non-ribosomal peptide synthase domain TIGR01720/amino acid adenylation domain-containing protein</fullName>
    </submittedName>
</protein>
<dbReference type="InterPro" id="IPR006162">
    <property type="entry name" value="Ppantetheine_attach_site"/>
</dbReference>
<dbReference type="FunFam" id="3.40.50.980:FF:000001">
    <property type="entry name" value="Non-ribosomal peptide synthetase"/>
    <property type="match status" value="1"/>
</dbReference>
<name>A0A1H8IXW0_9BACT</name>
<dbReference type="NCBIfam" id="TIGR01720">
    <property type="entry name" value="NRPS-para261"/>
    <property type="match status" value="1"/>
</dbReference>
<dbReference type="SUPFAM" id="SSF47336">
    <property type="entry name" value="ACP-like"/>
    <property type="match status" value="1"/>
</dbReference>
<evidence type="ECO:0000256" key="1">
    <source>
        <dbReference type="ARBA" id="ARBA00001957"/>
    </source>
</evidence>
<keyword evidence="7" id="KW-1185">Reference proteome</keyword>
<dbReference type="SUPFAM" id="SSF56801">
    <property type="entry name" value="Acetyl-CoA synthetase-like"/>
    <property type="match status" value="1"/>
</dbReference>
<dbReference type="Gene3D" id="3.40.50.980">
    <property type="match status" value="2"/>
</dbReference>
<dbReference type="GO" id="GO:0043041">
    <property type="term" value="P:amino acid activation for nonribosomal peptide biosynthetic process"/>
    <property type="evidence" value="ECO:0007669"/>
    <property type="project" value="TreeGrafter"/>
</dbReference>
<dbReference type="PANTHER" id="PTHR45527">
    <property type="entry name" value="NONRIBOSOMAL PEPTIDE SYNTHETASE"/>
    <property type="match status" value="1"/>
</dbReference>
<dbReference type="Gene3D" id="3.30.559.10">
    <property type="entry name" value="Chloramphenicol acetyltransferase-like domain"/>
    <property type="match status" value="1"/>
</dbReference>
<sequence length="1277" mass="143521">MNAIDKVRFLDPVYQPSQEFWSRRLAAGYGAFKFRQTNANTPGNDSRQAVQHFELSSELYNNLVARVGDNDTGAFVYLLAAFGILLKKYSGSSRVTIDSPLYTPGFKGKIQAPVTPLVLEPANELSLRDYLSTVKQTVKDSYTHQNYPLELIYEQKEMRNSNVLIHWDTIHMPVTQHNNYDLVISIKRSATLHISLHYNTTAFEAAFMQRLPSHISNVLACFESMDTRLQDVVLLDLDEKMKLVRDLNRTNKDYALLKTFQELFEAQVRKTPYATALVFEETELTYVQLNEKANQLAHYLLQQYQVKPDDIVGVLAERSERLIIAILGILKAGAAFLPIDTSTPANRITHILQDANAKVLLTENNQLQHLQAYTGAQELLDLLLPSLNGKTENPGLSSKPCNLAYVIYTSGSTGLPKGVMLGLDNLSHYLLWANDYYFNNILGKTFALFTNISFDLTITCIFTTLLRGDTLFVCGNKDISDILLELFSGAAGVNTVKLTPSHISMLSYLPLESTPVQYAIVGGETLTAFQVSTLQRLNPAMDIYNEYGPTEITVGCTVKHVKDVATDLSTIGKPIANTQLYIMDENLELLPMGITGEICIGGAGVAKGYRGRQELTSEKFVKDLFGAEDDRLYRTGDLGRWNEDGEVEFLGRRDNQVKIRGYRIELGEIENALLQYETVKEAVVLVHEQDNAVKSLVAYCTATAQLSIPALKEFLTTRLPEYMIPAHIMYLDKFPVTNNGKVERSALPVPGTVNNNKCYEAACNDCEAVLIAAFSKVLGVNNIGVQDDFFALGGDSIKAIQITSHLYEAGYRLEVRQVLRYPVIKRLAAQVSPLSQLANQGVITGELPLTPIQQQFFAFKRKAYDHFNFGLLFYSKERLQTEVATTIFRKLQEHHDALRITFRLENNTVTQYNHGLDHPFSIEEYEYTEVKQLEKKLRTMQAQINLGEGPLLKIALFHLPDGDRLAMIVHHLVTDVVSLRILFEDLGTLYRQHLQAQPFSLPRKTDAFKVWAEKLQAYANSAAFLPERTYWQKILAVNTPLLQPDFPQGSNLIKDRATKQISLEADATHLLLTAVHNRFHTEINDLLLTALALGLRQSFGWEQCRVLMEGHGREDILDQVNVSRTVGYFTTVYPVILTAAGDDLTTLIKRNKKRLHAIPHKGIGYGILKYLTAAEHKQELDFSAPEQIAFNYFGQFDQDIANLPFGFAKEDTGPLQDTREQREYELYITAMTEGGLFTLTIDYSVKRFAADTIQGLLENYQAALNGIIEHCAAPVTA</sequence>
<dbReference type="InterPro" id="IPR010071">
    <property type="entry name" value="AA_adenyl_dom"/>
</dbReference>
<dbReference type="STRING" id="573321.SAMN04488505_11296"/>
<dbReference type="InterPro" id="IPR023213">
    <property type="entry name" value="CAT-like_dom_sf"/>
</dbReference>
<dbReference type="RefSeq" id="WP_089920698.1">
    <property type="nucleotide sequence ID" value="NZ_FOBB01000012.1"/>
</dbReference>
<dbReference type="PROSITE" id="PS00455">
    <property type="entry name" value="AMP_BINDING"/>
    <property type="match status" value="1"/>
</dbReference>
<evidence type="ECO:0000256" key="4">
    <source>
        <dbReference type="ARBA" id="ARBA00022737"/>
    </source>
</evidence>
<comment type="cofactor">
    <cofactor evidence="1">
        <name>pantetheine 4'-phosphate</name>
        <dbReference type="ChEBI" id="CHEBI:47942"/>
    </cofactor>
</comment>
<feature type="domain" description="Carrier" evidence="5">
    <location>
        <begin position="761"/>
        <end position="835"/>
    </location>
</feature>
<dbReference type="FunFam" id="2.30.38.10:FF:000001">
    <property type="entry name" value="Non-ribosomal peptide synthetase PvdI"/>
    <property type="match status" value="1"/>
</dbReference>
<dbReference type="InterPro" id="IPR020845">
    <property type="entry name" value="AMP-binding_CS"/>
</dbReference>
<reference evidence="6 7" key="1">
    <citation type="submission" date="2016-10" db="EMBL/GenBank/DDBJ databases">
        <authorList>
            <person name="de Groot N.N."/>
        </authorList>
    </citation>
    <scope>NUCLEOTIDE SEQUENCE [LARGE SCALE GENOMIC DNA]</scope>
    <source>
        <strain evidence="6 7">DSM 21039</strain>
    </source>
</reference>
<dbReference type="PANTHER" id="PTHR45527:SF1">
    <property type="entry name" value="FATTY ACID SYNTHASE"/>
    <property type="match status" value="1"/>
</dbReference>
<dbReference type="EMBL" id="FOBB01000012">
    <property type="protein sequence ID" value="SEN72528.1"/>
    <property type="molecule type" value="Genomic_DNA"/>
</dbReference>
<evidence type="ECO:0000313" key="7">
    <source>
        <dbReference type="Proteomes" id="UP000198984"/>
    </source>
</evidence>
<dbReference type="Proteomes" id="UP000198984">
    <property type="component" value="Unassembled WGS sequence"/>
</dbReference>
<dbReference type="InterPro" id="IPR036736">
    <property type="entry name" value="ACP-like_sf"/>
</dbReference>
<dbReference type="GO" id="GO:0005737">
    <property type="term" value="C:cytoplasm"/>
    <property type="evidence" value="ECO:0007669"/>
    <property type="project" value="TreeGrafter"/>
</dbReference>
<dbReference type="InterPro" id="IPR001242">
    <property type="entry name" value="Condensation_dom"/>
</dbReference>
<evidence type="ECO:0000256" key="3">
    <source>
        <dbReference type="ARBA" id="ARBA00022553"/>
    </source>
</evidence>
<dbReference type="Pfam" id="PF00550">
    <property type="entry name" value="PP-binding"/>
    <property type="match status" value="1"/>
</dbReference>
<dbReference type="NCBIfam" id="TIGR01733">
    <property type="entry name" value="AA-adenyl-dom"/>
    <property type="match status" value="1"/>
</dbReference>
<dbReference type="InterPro" id="IPR009081">
    <property type="entry name" value="PP-bd_ACP"/>
</dbReference>
<dbReference type="Gene3D" id="3.30.300.30">
    <property type="match status" value="1"/>
</dbReference>
<organism evidence="6 7">
    <name type="scientific">Chitinophaga rupis</name>
    <dbReference type="NCBI Taxonomy" id="573321"/>
    <lineage>
        <taxon>Bacteria</taxon>
        <taxon>Pseudomonadati</taxon>
        <taxon>Bacteroidota</taxon>
        <taxon>Chitinophagia</taxon>
        <taxon>Chitinophagales</taxon>
        <taxon>Chitinophagaceae</taxon>
        <taxon>Chitinophaga</taxon>
    </lineage>
</organism>
<dbReference type="PROSITE" id="PS00012">
    <property type="entry name" value="PHOSPHOPANTETHEINE"/>
    <property type="match status" value="1"/>
</dbReference>
<keyword evidence="4" id="KW-0677">Repeat</keyword>
<dbReference type="AlphaFoldDB" id="A0A1H8IXW0"/>
<dbReference type="FunFam" id="3.30.300.30:FF:000010">
    <property type="entry name" value="Enterobactin synthetase component F"/>
    <property type="match status" value="1"/>
</dbReference>
<dbReference type="InterPro" id="IPR045851">
    <property type="entry name" value="AMP-bd_C_sf"/>
</dbReference>
<dbReference type="Pfam" id="PF13193">
    <property type="entry name" value="AMP-binding_C"/>
    <property type="match status" value="1"/>
</dbReference>
<dbReference type="Gene3D" id="2.30.38.10">
    <property type="entry name" value="Luciferase, Domain 3"/>
    <property type="match status" value="1"/>
</dbReference>
<dbReference type="InterPro" id="IPR010060">
    <property type="entry name" value="NRPS_synth"/>
</dbReference>
<dbReference type="GO" id="GO:0003824">
    <property type="term" value="F:catalytic activity"/>
    <property type="evidence" value="ECO:0007669"/>
    <property type="project" value="InterPro"/>
</dbReference>
<dbReference type="InterPro" id="IPR000873">
    <property type="entry name" value="AMP-dep_synth/lig_dom"/>
</dbReference>
<dbReference type="Pfam" id="PF00501">
    <property type="entry name" value="AMP-binding"/>
    <property type="match status" value="1"/>
</dbReference>
<keyword evidence="2" id="KW-0596">Phosphopantetheine</keyword>
<gene>
    <name evidence="6" type="ORF">SAMN04488505_11296</name>
</gene>
<dbReference type="CDD" id="cd05930">
    <property type="entry name" value="A_NRPS"/>
    <property type="match status" value="1"/>
</dbReference>
<accession>A0A1H8IXW0</accession>
<evidence type="ECO:0000259" key="5">
    <source>
        <dbReference type="PROSITE" id="PS50075"/>
    </source>
</evidence>
<dbReference type="GO" id="GO:0031177">
    <property type="term" value="F:phosphopantetheine binding"/>
    <property type="evidence" value="ECO:0007669"/>
    <property type="project" value="TreeGrafter"/>
</dbReference>
<evidence type="ECO:0000256" key="2">
    <source>
        <dbReference type="ARBA" id="ARBA00022450"/>
    </source>
</evidence>
<dbReference type="OrthoDB" id="9778383at2"/>
<dbReference type="Gene3D" id="3.30.559.30">
    <property type="entry name" value="Nonribosomal peptide synthetase, condensation domain"/>
    <property type="match status" value="2"/>
</dbReference>
<evidence type="ECO:0000313" key="6">
    <source>
        <dbReference type="EMBL" id="SEN72528.1"/>
    </source>
</evidence>
<proteinExistence type="predicted"/>
<dbReference type="PROSITE" id="PS50075">
    <property type="entry name" value="CARRIER"/>
    <property type="match status" value="1"/>
</dbReference>
<keyword evidence="3" id="KW-0597">Phosphoprotein</keyword>
<dbReference type="Pfam" id="PF00668">
    <property type="entry name" value="Condensation"/>
    <property type="match status" value="2"/>
</dbReference>
<dbReference type="SUPFAM" id="SSF52777">
    <property type="entry name" value="CoA-dependent acyltransferases"/>
    <property type="match status" value="3"/>
</dbReference>
<dbReference type="InterPro" id="IPR025110">
    <property type="entry name" value="AMP-bd_C"/>
</dbReference>